<evidence type="ECO:0000313" key="14">
    <source>
        <dbReference type="RefSeq" id="XP_056694266.1"/>
    </source>
</evidence>
<dbReference type="InterPro" id="IPR011009">
    <property type="entry name" value="Kinase-like_dom_sf"/>
</dbReference>
<name>A0ABM3RF77_SPIOL</name>
<feature type="compositionally biased region" description="Basic and acidic residues" evidence="7">
    <location>
        <begin position="459"/>
        <end position="470"/>
    </location>
</feature>
<evidence type="ECO:0000313" key="12">
    <source>
        <dbReference type="RefSeq" id="XP_056694264.1"/>
    </source>
</evidence>
<dbReference type="RefSeq" id="XP_056694263.1">
    <property type="nucleotide sequence ID" value="XM_056838285.1"/>
</dbReference>
<sequence>MASPPSPQPNFLSPPPHNHHHHHHIKPSHLLPPLLGATLTFSLILICISFFRRFYHHLKPTPSFSSTSNNNLPRRFSFSTLKRATAKFSPSRRLGQGGFGSVFSATLSLSRSRKLSVAVKLLDCGSLQGEREFQNELLIANKLVDSDRVVKLLGFASSRKRRRMCLVYELMVNGNLQDCLLHRKCEELMEWSHRFRIAIEVAQGLAFLHHYCDPPVIHGDVKPSNILLDDCFRAKIADFGLARLKLGEINDGVVVVNCNIDNNNTTTNKSTNNHNDNVDHCNNNNVDVGMEDAGSVMETESVTTTVGFEEGSVGIDLSPMRVDTSPEMVTAKTSPSEFNDKGFDLEGQFERMDMEKVGKEVGKTRNGRVKEYVMEWMGMEVGSNNDCNKGGASSSSVVVPKKGGKGEGKGKVKTLEWWVSMEEGWVSKKEKRRPVREWWKEEYGEELARKKKKKKKRRNQEQEHEAKSDNNGENWWTKNDDELYVDKKNKKYSRSRKNSHSSVDWWLDGFSGDLWKSRQQTSFDSMSGEIPKSGGGVSSTPSMRGTVCYIAPEYGSGGDLSEMCDVYSFGVLLLVLVAGRRPLQVTGSPMSEFHKANLVSWARQLARSGKLSDLIDKRIRCLNREEAKLCIIVALMCLQKSPGRRPSMKEVVGMFTGELAPPQLPVEYSQYPFRSRRKNFR</sequence>
<evidence type="ECO:0000256" key="3">
    <source>
        <dbReference type="ARBA" id="ARBA00022741"/>
    </source>
</evidence>
<feature type="compositionally biased region" description="Low complexity" evidence="7">
    <location>
        <begin position="389"/>
        <end position="401"/>
    </location>
</feature>
<evidence type="ECO:0000256" key="4">
    <source>
        <dbReference type="ARBA" id="ARBA00022777"/>
    </source>
</evidence>
<dbReference type="RefSeq" id="XP_056694266.1">
    <property type="nucleotide sequence ID" value="XM_056838288.1"/>
</dbReference>
<keyword evidence="4" id="KW-0418">Kinase</keyword>
<feature type="domain" description="Protein kinase" evidence="9">
    <location>
        <begin position="88"/>
        <end position="664"/>
    </location>
</feature>
<accession>A0ABM3RF77</accession>
<feature type="compositionally biased region" description="Basic residues" evidence="7">
    <location>
        <begin position="17"/>
        <end position="27"/>
    </location>
</feature>
<evidence type="ECO:0000256" key="6">
    <source>
        <dbReference type="PROSITE-ProRule" id="PRU10141"/>
    </source>
</evidence>
<dbReference type="PROSITE" id="PS50011">
    <property type="entry name" value="PROTEIN_KINASE_DOM"/>
    <property type="match status" value="1"/>
</dbReference>
<feature type="region of interest" description="Disordered" evidence="7">
    <location>
        <begin position="387"/>
        <end position="409"/>
    </location>
</feature>
<feature type="binding site" evidence="6">
    <location>
        <position position="120"/>
    </location>
    <ligand>
        <name>ATP</name>
        <dbReference type="ChEBI" id="CHEBI:30616"/>
    </ligand>
</feature>
<keyword evidence="1" id="KW-0723">Serine/threonine-protein kinase</keyword>
<protein>
    <submittedName>
        <fullName evidence="11 12">Receptor-like serine/threonine-protein kinase At4g25390</fullName>
    </submittedName>
</protein>
<organism evidence="10 16">
    <name type="scientific">Spinacia oleracea</name>
    <name type="common">Spinach</name>
    <dbReference type="NCBI Taxonomy" id="3562"/>
    <lineage>
        <taxon>Eukaryota</taxon>
        <taxon>Viridiplantae</taxon>
        <taxon>Streptophyta</taxon>
        <taxon>Embryophyta</taxon>
        <taxon>Tracheophyta</taxon>
        <taxon>Spermatophyta</taxon>
        <taxon>Magnoliopsida</taxon>
        <taxon>eudicotyledons</taxon>
        <taxon>Gunneridae</taxon>
        <taxon>Pentapetalae</taxon>
        <taxon>Caryophyllales</taxon>
        <taxon>Chenopodiaceae</taxon>
        <taxon>Chenopodioideae</taxon>
        <taxon>Anserineae</taxon>
        <taxon>Spinacia</taxon>
    </lineage>
</organism>
<dbReference type="RefSeq" id="XP_056694264.1">
    <property type="nucleotide sequence ID" value="XM_056838286.1"/>
</dbReference>
<dbReference type="InterPro" id="IPR001245">
    <property type="entry name" value="Ser-Thr/Tyr_kinase_cat_dom"/>
</dbReference>
<dbReference type="InterPro" id="IPR044576">
    <property type="entry name" value="At4g25390-like"/>
</dbReference>
<dbReference type="Proteomes" id="UP000813463">
    <property type="component" value="Chromosome 3"/>
</dbReference>
<dbReference type="RefSeq" id="XP_056694265.1">
    <property type="nucleotide sequence ID" value="XM_056838287.1"/>
</dbReference>
<keyword evidence="10" id="KW-1185">Reference proteome</keyword>
<dbReference type="InterPro" id="IPR000719">
    <property type="entry name" value="Prot_kinase_dom"/>
</dbReference>
<dbReference type="GeneID" id="110782429"/>
<keyword evidence="5 6" id="KW-0067">ATP-binding</keyword>
<dbReference type="InterPro" id="IPR017441">
    <property type="entry name" value="Protein_kinase_ATP_BS"/>
</dbReference>
<keyword evidence="2" id="KW-0808">Transferase</keyword>
<reference evidence="11 12" key="2">
    <citation type="submission" date="2025-05" db="UniProtKB">
        <authorList>
            <consortium name="RefSeq"/>
        </authorList>
    </citation>
    <scope>IDENTIFICATION</scope>
    <source>
        <tissue evidence="11 12">Leaf</tissue>
    </source>
</reference>
<proteinExistence type="predicted"/>
<evidence type="ECO:0000313" key="15">
    <source>
        <dbReference type="RefSeq" id="XP_056694267.1"/>
    </source>
</evidence>
<feature type="transmembrane region" description="Helical" evidence="8">
    <location>
        <begin position="30"/>
        <end position="51"/>
    </location>
</feature>
<evidence type="ECO:0000313" key="16">
    <source>
        <dbReference type="RefSeq" id="XP_056694268.1"/>
    </source>
</evidence>
<feature type="compositionally biased region" description="Basic residues" evidence="7">
    <location>
        <begin position="449"/>
        <end position="458"/>
    </location>
</feature>
<dbReference type="InterPro" id="IPR008271">
    <property type="entry name" value="Ser/Thr_kinase_AS"/>
</dbReference>
<dbReference type="SMART" id="SM00220">
    <property type="entry name" value="S_TKc"/>
    <property type="match status" value="1"/>
</dbReference>
<dbReference type="PROSITE" id="PS00108">
    <property type="entry name" value="PROTEIN_KINASE_ST"/>
    <property type="match status" value="1"/>
</dbReference>
<evidence type="ECO:0000313" key="13">
    <source>
        <dbReference type="RefSeq" id="XP_056694265.1"/>
    </source>
</evidence>
<evidence type="ECO:0000313" key="11">
    <source>
        <dbReference type="RefSeq" id="XP_056694263.1"/>
    </source>
</evidence>
<dbReference type="PANTHER" id="PTHR46821:SF7">
    <property type="entry name" value="PROTEIN KINASE SUPERFAMILY PROTEIN"/>
    <property type="match status" value="1"/>
</dbReference>
<evidence type="ECO:0000256" key="1">
    <source>
        <dbReference type="ARBA" id="ARBA00022527"/>
    </source>
</evidence>
<keyword evidence="8" id="KW-0472">Membrane</keyword>
<keyword evidence="8" id="KW-1133">Transmembrane helix</keyword>
<feature type="compositionally biased region" description="Pro residues" evidence="7">
    <location>
        <begin position="1"/>
        <end position="16"/>
    </location>
</feature>
<dbReference type="SUPFAM" id="SSF56112">
    <property type="entry name" value="Protein kinase-like (PK-like)"/>
    <property type="match status" value="1"/>
</dbReference>
<dbReference type="Pfam" id="PF07714">
    <property type="entry name" value="PK_Tyr_Ser-Thr"/>
    <property type="match status" value="1"/>
</dbReference>
<dbReference type="RefSeq" id="XP_056694267.1">
    <property type="nucleotide sequence ID" value="XM_056838289.1"/>
</dbReference>
<dbReference type="Gene3D" id="3.30.200.20">
    <property type="entry name" value="Phosphorylase Kinase, domain 1"/>
    <property type="match status" value="1"/>
</dbReference>
<dbReference type="Gene3D" id="1.10.510.10">
    <property type="entry name" value="Transferase(Phosphotransferase) domain 1"/>
    <property type="match status" value="2"/>
</dbReference>
<dbReference type="RefSeq" id="XP_056694268.1">
    <property type="nucleotide sequence ID" value="XM_056838290.1"/>
</dbReference>
<feature type="region of interest" description="Disordered" evidence="7">
    <location>
        <begin position="1"/>
        <end position="27"/>
    </location>
</feature>
<evidence type="ECO:0000259" key="9">
    <source>
        <dbReference type="PROSITE" id="PS50011"/>
    </source>
</evidence>
<dbReference type="PROSITE" id="PS00107">
    <property type="entry name" value="PROTEIN_KINASE_ATP"/>
    <property type="match status" value="1"/>
</dbReference>
<gene>
    <name evidence="11 12 13 14 15 16" type="primary">LOC110782429</name>
</gene>
<feature type="region of interest" description="Disordered" evidence="7">
    <location>
        <begin position="449"/>
        <end position="473"/>
    </location>
</feature>
<keyword evidence="3 6" id="KW-0547">Nucleotide-binding</keyword>
<evidence type="ECO:0000256" key="7">
    <source>
        <dbReference type="SAM" id="MobiDB-lite"/>
    </source>
</evidence>
<reference evidence="10" key="1">
    <citation type="journal article" date="2021" name="Nat. Commun.">
        <title>Genomic analyses provide insights into spinach domestication and the genetic basis of agronomic traits.</title>
        <authorList>
            <person name="Cai X."/>
            <person name="Sun X."/>
            <person name="Xu C."/>
            <person name="Sun H."/>
            <person name="Wang X."/>
            <person name="Ge C."/>
            <person name="Zhang Z."/>
            <person name="Wang Q."/>
            <person name="Fei Z."/>
            <person name="Jiao C."/>
            <person name="Wang Q."/>
        </authorList>
    </citation>
    <scope>NUCLEOTIDE SEQUENCE [LARGE SCALE GENOMIC DNA]</scope>
    <source>
        <strain evidence="10">cv. Varoflay</strain>
    </source>
</reference>
<keyword evidence="8" id="KW-0812">Transmembrane</keyword>
<evidence type="ECO:0000256" key="2">
    <source>
        <dbReference type="ARBA" id="ARBA00022679"/>
    </source>
</evidence>
<evidence type="ECO:0000313" key="10">
    <source>
        <dbReference type="Proteomes" id="UP000813463"/>
    </source>
</evidence>
<evidence type="ECO:0000256" key="5">
    <source>
        <dbReference type="ARBA" id="ARBA00022840"/>
    </source>
</evidence>
<dbReference type="PANTHER" id="PTHR46821">
    <property type="entry name" value="OS07G0586332 PROTEIN"/>
    <property type="match status" value="1"/>
</dbReference>
<evidence type="ECO:0000256" key="8">
    <source>
        <dbReference type="SAM" id="Phobius"/>
    </source>
</evidence>